<feature type="compositionally biased region" description="Basic and acidic residues" evidence="2">
    <location>
        <begin position="97"/>
        <end position="112"/>
    </location>
</feature>
<dbReference type="SUPFAM" id="SSF54285">
    <property type="entry name" value="MoaD/ThiS"/>
    <property type="match status" value="1"/>
</dbReference>
<dbReference type="InterPro" id="IPR003749">
    <property type="entry name" value="ThiS/MoaD-like"/>
</dbReference>
<organism evidence="3 4">
    <name type="scientific">Fonsecaea pedrosoi CBS 271.37</name>
    <dbReference type="NCBI Taxonomy" id="1442368"/>
    <lineage>
        <taxon>Eukaryota</taxon>
        <taxon>Fungi</taxon>
        <taxon>Dikarya</taxon>
        <taxon>Ascomycota</taxon>
        <taxon>Pezizomycotina</taxon>
        <taxon>Eurotiomycetes</taxon>
        <taxon>Chaetothyriomycetidae</taxon>
        <taxon>Chaetothyriales</taxon>
        <taxon>Herpotrichiellaceae</taxon>
        <taxon>Fonsecaea</taxon>
    </lineage>
</organism>
<dbReference type="Gene3D" id="3.10.20.30">
    <property type="match status" value="1"/>
</dbReference>
<dbReference type="RefSeq" id="XP_013285155.1">
    <property type="nucleotide sequence ID" value="XM_013429701.1"/>
</dbReference>
<dbReference type="PANTHER" id="PTHR33359:SF1">
    <property type="entry name" value="MOLYBDOPTERIN SYNTHASE SULFUR CARRIER SUBUNIT"/>
    <property type="match status" value="1"/>
</dbReference>
<proteinExistence type="predicted"/>
<evidence type="ECO:0000313" key="4">
    <source>
        <dbReference type="Proteomes" id="UP000053029"/>
    </source>
</evidence>
<gene>
    <name evidence="3" type="ORF">Z517_04372</name>
</gene>
<dbReference type="CDD" id="cd00754">
    <property type="entry name" value="Ubl_MoaD"/>
    <property type="match status" value="1"/>
</dbReference>
<dbReference type="GeneID" id="25303862"/>
<keyword evidence="4" id="KW-1185">Reference proteome</keyword>
<evidence type="ECO:0000256" key="1">
    <source>
        <dbReference type="ARBA" id="ARBA00022741"/>
    </source>
</evidence>
<sequence>MASTTSTNTNTTPNTTGTASKTTSAGTFTLLLFASASTFAGGVETLRLPGPTTLRGVFEALEARFPGMRDAVLRSAAVTVNLEYVDVDPDIDASAGQKRDGDVGGDATDKGDGLDMVINAGDEVGIIPPVSSG</sequence>
<dbReference type="EMBL" id="KN846971">
    <property type="protein sequence ID" value="KIW81347.1"/>
    <property type="molecule type" value="Genomic_DNA"/>
</dbReference>
<dbReference type="GO" id="GO:1990133">
    <property type="term" value="C:molybdopterin adenylyltransferase complex"/>
    <property type="evidence" value="ECO:0007669"/>
    <property type="project" value="TreeGrafter"/>
</dbReference>
<evidence type="ECO:0000256" key="2">
    <source>
        <dbReference type="SAM" id="MobiDB-lite"/>
    </source>
</evidence>
<dbReference type="GO" id="GO:0006777">
    <property type="term" value="P:Mo-molybdopterin cofactor biosynthetic process"/>
    <property type="evidence" value="ECO:0007669"/>
    <property type="project" value="InterPro"/>
</dbReference>
<dbReference type="InterPro" id="IPR016155">
    <property type="entry name" value="Mopterin_synth/thiamin_S_b"/>
</dbReference>
<dbReference type="AlphaFoldDB" id="A0A0D2F3U6"/>
<dbReference type="VEuPathDB" id="FungiDB:Z517_04372"/>
<dbReference type="GO" id="GO:0000166">
    <property type="term" value="F:nucleotide binding"/>
    <property type="evidence" value="ECO:0007669"/>
    <property type="project" value="UniProtKB-KW"/>
</dbReference>
<dbReference type="OrthoDB" id="5595860at2759"/>
<evidence type="ECO:0000313" key="3">
    <source>
        <dbReference type="EMBL" id="KIW81347.1"/>
    </source>
</evidence>
<dbReference type="Pfam" id="PF02597">
    <property type="entry name" value="ThiS"/>
    <property type="match status" value="1"/>
</dbReference>
<dbReference type="UniPathway" id="UPA00344"/>
<dbReference type="InterPro" id="IPR012675">
    <property type="entry name" value="Beta-grasp_dom_sf"/>
</dbReference>
<feature type="region of interest" description="Disordered" evidence="2">
    <location>
        <begin position="91"/>
        <end position="112"/>
    </location>
</feature>
<dbReference type="InterPro" id="IPR044672">
    <property type="entry name" value="MOCS2A"/>
</dbReference>
<dbReference type="PANTHER" id="PTHR33359">
    <property type="entry name" value="MOLYBDOPTERIN SYNTHASE SULFUR CARRIER SUBUNIT"/>
    <property type="match status" value="1"/>
</dbReference>
<dbReference type="Proteomes" id="UP000053029">
    <property type="component" value="Unassembled WGS sequence"/>
</dbReference>
<feature type="region of interest" description="Disordered" evidence="2">
    <location>
        <begin position="1"/>
        <end position="21"/>
    </location>
</feature>
<name>A0A0D2F3U6_9EURO</name>
<dbReference type="STRING" id="1442368.A0A0D2F3U6"/>
<reference evidence="3 4" key="1">
    <citation type="submission" date="2015-01" db="EMBL/GenBank/DDBJ databases">
        <title>The Genome Sequence of Fonsecaea pedrosoi CBS 271.37.</title>
        <authorList>
            <consortium name="The Broad Institute Genomics Platform"/>
            <person name="Cuomo C."/>
            <person name="de Hoog S."/>
            <person name="Gorbushina A."/>
            <person name="Stielow B."/>
            <person name="Teixiera M."/>
            <person name="Abouelleil A."/>
            <person name="Chapman S.B."/>
            <person name="Priest M."/>
            <person name="Young S.K."/>
            <person name="Wortman J."/>
            <person name="Nusbaum C."/>
            <person name="Birren B."/>
        </authorList>
    </citation>
    <scope>NUCLEOTIDE SEQUENCE [LARGE SCALE GENOMIC DNA]</scope>
    <source>
        <strain evidence="3 4">CBS 271.37</strain>
    </source>
</reference>
<protein>
    <submittedName>
        <fullName evidence="3">Uncharacterized protein</fullName>
    </submittedName>
</protein>
<accession>A0A0D2F3U6</accession>
<keyword evidence="1" id="KW-0547">Nucleotide-binding</keyword>
<dbReference type="HOGENOM" id="CLU_114601_6_0_1"/>